<dbReference type="AlphaFoldDB" id="A0A1I8AUM8"/>
<feature type="transmembrane region" description="Helical" evidence="1">
    <location>
        <begin position="187"/>
        <end position="212"/>
    </location>
</feature>
<keyword evidence="1" id="KW-0472">Membrane</keyword>
<feature type="transmembrane region" description="Helical" evidence="1">
    <location>
        <begin position="44"/>
        <end position="62"/>
    </location>
</feature>
<dbReference type="Proteomes" id="UP000095287">
    <property type="component" value="Unplaced"/>
</dbReference>
<evidence type="ECO:0000313" key="2">
    <source>
        <dbReference type="Proteomes" id="UP000095287"/>
    </source>
</evidence>
<organism evidence="2 3">
    <name type="scientific">Steinernema glaseri</name>
    <dbReference type="NCBI Taxonomy" id="37863"/>
    <lineage>
        <taxon>Eukaryota</taxon>
        <taxon>Metazoa</taxon>
        <taxon>Ecdysozoa</taxon>
        <taxon>Nematoda</taxon>
        <taxon>Chromadorea</taxon>
        <taxon>Rhabditida</taxon>
        <taxon>Tylenchina</taxon>
        <taxon>Panagrolaimomorpha</taxon>
        <taxon>Strongyloidoidea</taxon>
        <taxon>Steinernematidae</taxon>
        <taxon>Steinernema</taxon>
    </lineage>
</organism>
<feature type="transmembrane region" description="Helical" evidence="1">
    <location>
        <begin position="262"/>
        <end position="289"/>
    </location>
</feature>
<keyword evidence="2" id="KW-1185">Reference proteome</keyword>
<keyword evidence="1" id="KW-0812">Transmembrane</keyword>
<dbReference type="WBParaSite" id="L893_g9389.t1">
    <property type="protein sequence ID" value="L893_g9389.t1"/>
    <property type="gene ID" value="L893_g9389"/>
</dbReference>
<feature type="transmembrane region" description="Helical" evidence="1">
    <location>
        <begin position="12"/>
        <end position="32"/>
    </location>
</feature>
<protein>
    <submittedName>
        <fullName evidence="3">G_PROTEIN_RECEP_F1_2 domain-containing protein</fullName>
    </submittedName>
</protein>
<proteinExistence type="predicted"/>
<accession>A0A1I8AUM8</accession>
<dbReference type="InterPro" id="IPR019422">
    <property type="entry name" value="7TM_GPCR_serpentine_rcpt_Srh"/>
</dbReference>
<dbReference type="PANTHER" id="PTHR22941:SF307">
    <property type="entry name" value="SERPENTINE RECEPTOR, CLASS H"/>
    <property type="match status" value="1"/>
</dbReference>
<dbReference type="PANTHER" id="PTHR22941">
    <property type="entry name" value="SERPENTINE RECEPTOR"/>
    <property type="match status" value="1"/>
</dbReference>
<dbReference type="Pfam" id="PF10318">
    <property type="entry name" value="7TM_GPCR_Srh"/>
    <property type="match status" value="1"/>
</dbReference>
<feature type="transmembrane region" description="Helical" evidence="1">
    <location>
        <begin position="129"/>
        <end position="157"/>
    </location>
</feature>
<reference evidence="3" key="1">
    <citation type="submission" date="2016-11" db="UniProtKB">
        <authorList>
            <consortium name="WormBaseParasite"/>
        </authorList>
    </citation>
    <scope>IDENTIFICATION</scope>
</reference>
<evidence type="ECO:0000256" key="1">
    <source>
        <dbReference type="SAM" id="Phobius"/>
    </source>
</evidence>
<dbReference type="InterPro" id="IPR053220">
    <property type="entry name" value="Nematode_rcpt-like_serp_H"/>
</dbReference>
<feature type="transmembrane region" description="Helical" evidence="1">
    <location>
        <begin position="91"/>
        <end position="117"/>
    </location>
</feature>
<sequence length="339" mass="38765">MNEEMTFFYNRILDVTSFGSILTKPFCFYILVMKTPKYMRTVSYFIINELGWNFLGNLIYTLGHPIPMMPAACFRIDGLASNFLQTEFQRFLYFTALATTVLNCCLGFIPTFIYRYVTLAFLDAAARVHPFWGFLCCAVLQLITSFLVAILFFSVWLPTSEYRGELPQDTRNLFCYEEGPKLAIVMYFFYAAFGVFGLSVTVLGGLCVRELWVKKSAMSKTTLLLQKEIVKNLLIITGSALFFASLPFVVVVFFIYNSKLPFAWIIVSNALLFPLNFGTVYALLIFILFKSYRKTVVDIVRSVLQAFKRACAVCKTSQDTSSTVMPLYLVSRPHAFYTR</sequence>
<evidence type="ECO:0000313" key="3">
    <source>
        <dbReference type="WBParaSite" id="L893_g9389.t1"/>
    </source>
</evidence>
<feature type="transmembrane region" description="Helical" evidence="1">
    <location>
        <begin position="233"/>
        <end position="256"/>
    </location>
</feature>
<name>A0A1I8AUM8_9BILA</name>
<keyword evidence="1" id="KW-1133">Transmembrane helix</keyword>